<dbReference type="InterPro" id="IPR013517">
    <property type="entry name" value="FG-GAP"/>
</dbReference>
<dbReference type="PANTHER" id="PTHR44103:SF1">
    <property type="entry name" value="PROPROTEIN CONVERTASE P"/>
    <property type="match status" value="1"/>
</dbReference>
<evidence type="ECO:0000256" key="1">
    <source>
        <dbReference type="ARBA" id="ARBA00022729"/>
    </source>
</evidence>
<sequence>MKFIERFSRKPVQSQSIEASPAPLLMALEPRIMFDASVGVVAQDAAAQTTVDAAKDSTSSNEASPAQAAASGSSGQAAQRHEVVFVDGQVSDANKLVAGLPANTEIVVLDPNKDGLQQMADYLKGREGLDAIHLLSHGADGTVQMGNLWLASNNLAEHRATLESIGAALKADGDLMLYGCKVGQGDKGQTFLDQLASITGADVAASVDDTGAAALGGNWSLERSSGSIQTSALNLTAYDNLMAVVYTGGQVATAPILGSTAANLMRMVVGDFNNDGRDDILYQDNTNLWRFAAGQADGTFITVLADQSGSPFAGLSLGASASNGVNYHAADFDGDGDTDLLVAAVSAQQLTLYRNNNGVFSAETIPGGPQFGNRTIVGDFNGDGAADLLYQTTSTTGAPWRVMMNTGNGTMTDLDITDTASPFRNINLPDFILYQYRIADVDGDGD</sequence>
<reference evidence="4 5" key="1">
    <citation type="submission" date="2020-02" db="EMBL/GenBank/DDBJ databases">
        <title>Broccoli isolated Pseudomonas sp.</title>
        <authorList>
            <person name="Fujikawa T."/>
            <person name="Sawada H."/>
        </authorList>
    </citation>
    <scope>NUCLEOTIDE SEQUENCE [LARGE SCALE GENOMIC DNA]</scope>
    <source>
        <strain evidence="4 5">MAFF212427</strain>
    </source>
</reference>
<dbReference type="PANTHER" id="PTHR44103">
    <property type="entry name" value="PROPROTEIN CONVERTASE P"/>
    <property type="match status" value="1"/>
</dbReference>
<evidence type="ECO:0000313" key="4">
    <source>
        <dbReference type="EMBL" id="NER62888.1"/>
    </source>
</evidence>
<feature type="compositionally biased region" description="Low complexity" evidence="2">
    <location>
        <begin position="63"/>
        <end position="75"/>
    </location>
</feature>
<dbReference type="InterPro" id="IPR025592">
    <property type="entry name" value="DUF4347"/>
</dbReference>
<dbReference type="AlphaFoldDB" id="A0A6B3NR45"/>
<keyword evidence="5" id="KW-1185">Reference proteome</keyword>
<dbReference type="Proteomes" id="UP000482634">
    <property type="component" value="Unassembled WGS sequence"/>
</dbReference>
<feature type="region of interest" description="Disordered" evidence="2">
    <location>
        <begin position="52"/>
        <end position="75"/>
    </location>
</feature>
<accession>A0A6B3NR45</accession>
<evidence type="ECO:0000313" key="5">
    <source>
        <dbReference type="Proteomes" id="UP000482634"/>
    </source>
</evidence>
<comment type="caution">
    <text evidence="4">The sequence shown here is derived from an EMBL/GenBank/DDBJ whole genome shotgun (WGS) entry which is preliminary data.</text>
</comment>
<evidence type="ECO:0000256" key="2">
    <source>
        <dbReference type="SAM" id="MobiDB-lite"/>
    </source>
</evidence>
<name>A0A6B3NR45_9PSED</name>
<keyword evidence="1" id="KW-0732">Signal</keyword>
<evidence type="ECO:0000259" key="3">
    <source>
        <dbReference type="Pfam" id="PF14252"/>
    </source>
</evidence>
<dbReference type="Gene3D" id="2.130.10.130">
    <property type="entry name" value="Integrin alpha, N-terminal"/>
    <property type="match status" value="1"/>
</dbReference>
<organism evidence="4 5">
    <name type="scientific">Pseudomonas brassicae</name>
    <dbReference type="NCBI Taxonomy" id="2708063"/>
    <lineage>
        <taxon>Bacteria</taxon>
        <taxon>Pseudomonadati</taxon>
        <taxon>Pseudomonadota</taxon>
        <taxon>Gammaproteobacteria</taxon>
        <taxon>Pseudomonadales</taxon>
        <taxon>Pseudomonadaceae</taxon>
        <taxon>Pseudomonas</taxon>
    </lineage>
</organism>
<dbReference type="InterPro" id="IPR028994">
    <property type="entry name" value="Integrin_alpha_N"/>
</dbReference>
<feature type="non-terminal residue" evidence="4">
    <location>
        <position position="446"/>
    </location>
</feature>
<dbReference type="Pfam" id="PF13517">
    <property type="entry name" value="FG-GAP_3"/>
    <property type="match status" value="1"/>
</dbReference>
<dbReference type="EMBL" id="JAAHBU010000018">
    <property type="protein sequence ID" value="NER62888.1"/>
    <property type="molecule type" value="Genomic_DNA"/>
</dbReference>
<feature type="domain" description="DUF4347" evidence="3">
    <location>
        <begin position="83"/>
        <end position="233"/>
    </location>
</feature>
<dbReference type="Pfam" id="PF14252">
    <property type="entry name" value="DUF4347"/>
    <property type="match status" value="1"/>
</dbReference>
<dbReference type="SUPFAM" id="SSF69318">
    <property type="entry name" value="Integrin alpha N-terminal domain"/>
    <property type="match status" value="1"/>
</dbReference>
<proteinExistence type="predicted"/>
<dbReference type="RefSeq" id="WP_163940724.1">
    <property type="nucleotide sequence ID" value="NZ_JAAHBU010000018.1"/>
</dbReference>
<gene>
    <name evidence="4" type="ORF">G3436_01960</name>
</gene>
<protein>
    <submittedName>
        <fullName evidence="4">DUF4347 domain-containing protein</fullName>
    </submittedName>
</protein>